<sequence length="142" mass="15416">DYCRGEAASKVLKLSLLSAQVLPKCVSGDARTPWQCPVFMWVPGTTSSAHGVLSILNPGKGRRVQGSGCSPAPLQLSPAPPLLLDAVLKILKFLLHLAFLCGSEYKFFTQHNHLRAEPERDYLQVEAVISGAWVFLAHSCTS</sequence>
<dbReference type="Proteomes" id="UP000694413">
    <property type="component" value="Unassembled WGS sequence"/>
</dbReference>
<dbReference type="AlphaFoldDB" id="A0A8D2N2E3"/>
<evidence type="ECO:0000313" key="1">
    <source>
        <dbReference type="Ensembl" id="ENSZALP00000016403.1"/>
    </source>
</evidence>
<reference evidence="1" key="2">
    <citation type="submission" date="2025-09" db="UniProtKB">
        <authorList>
            <consortium name="Ensembl"/>
        </authorList>
    </citation>
    <scope>IDENTIFICATION</scope>
</reference>
<accession>A0A8D2N2E3</accession>
<evidence type="ECO:0000313" key="2">
    <source>
        <dbReference type="Proteomes" id="UP000694413"/>
    </source>
</evidence>
<name>A0A8D2N2E3_ZONAL</name>
<keyword evidence="2" id="KW-1185">Reference proteome</keyword>
<protein>
    <submittedName>
        <fullName evidence="1">Uncharacterized protein</fullName>
    </submittedName>
</protein>
<reference evidence="1" key="1">
    <citation type="submission" date="2025-08" db="UniProtKB">
        <authorList>
            <consortium name="Ensembl"/>
        </authorList>
    </citation>
    <scope>IDENTIFICATION</scope>
</reference>
<organism evidence="1 2">
    <name type="scientific">Zonotrichia albicollis</name>
    <name type="common">White-throated sparrow</name>
    <name type="synonym">Fringilla albicollis</name>
    <dbReference type="NCBI Taxonomy" id="44394"/>
    <lineage>
        <taxon>Eukaryota</taxon>
        <taxon>Metazoa</taxon>
        <taxon>Chordata</taxon>
        <taxon>Craniata</taxon>
        <taxon>Vertebrata</taxon>
        <taxon>Euteleostomi</taxon>
        <taxon>Archelosauria</taxon>
        <taxon>Archosauria</taxon>
        <taxon>Dinosauria</taxon>
        <taxon>Saurischia</taxon>
        <taxon>Theropoda</taxon>
        <taxon>Coelurosauria</taxon>
        <taxon>Aves</taxon>
        <taxon>Neognathae</taxon>
        <taxon>Neoaves</taxon>
        <taxon>Telluraves</taxon>
        <taxon>Australaves</taxon>
        <taxon>Passeriformes</taxon>
        <taxon>Passerellidae</taxon>
        <taxon>Zonotrichia</taxon>
    </lineage>
</organism>
<proteinExistence type="predicted"/>
<dbReference type="Ensembl" id="ENSZALT00000021950.1">
    <property type="protein sequence ID" value="ENSZALP00000016403.1"/>
    <property type="gene ID" value="ENSZALG00000013322.1"/>
</dbReference>